<gene>
    <name evidence="2" type="ORF">ZT3D7_G8423</name>
</gene>
<protein>
    <submittedName>
        <fullName evidence="2">Uncharacterized protein</fullName>
    </submittedName>
</protein>
<dbReference type="Proteomes" id="UP000215127">
    <property type="component" value="Chromosome 8"/>
</dbReference>
<keyword evidence="3" id="KW-1185">Reference proteome</keyword>
<evidence type="ECO:0000313" key="2">
    <source>
        <dbReference type="EMBL" id="SMQ53270.1"/>
    </source>
</evidence>
<accession>A0A1X7S153</accession>
<keyword evidence="1" id="KW-0732">Signal</keyword>
<organism evidence="2 3">
    <name type="scientific">Zymoseptoria tritici (strain ST99CH_3D7)</name>
    <dbReference type="NCBI Taxonomy" id="1276538"/>
    <lineage>
        <taxon>Eukaryota</taxon>
        <taxon>Fungi</taxon>
        <taxon>Dikarya</taxon>
        <taxon>Ascomycota</taxon>
        <taxon>Pezizomycotina</taxon>
        <taxon>Dothideomycetes</taxon>
        <taxon>Dothideomycetidae</taxon>
        <taxon>Mycosphaerellales</taxon>
        <taxon>Mycosphaerellaceae</taxon>
        <taxon>Zymoseptoria</taxon>
    </lineage>
</organism>
<evidence type="ECO:0000256" key="1">
    <source>
        <dbReference type="SAM" id="SignalP"/>
    </source>
</evidence>
<feature type="chain" id="PRO_5012304674" evidence="1">
    <location>
        <begin position="19"/>
        <end position="73"/>
    </location>
</feature>
<feature type="signal peptide" evidence="1">
    <location>
        <begin position="1"/>
        <end position="18"/>
    </location>
</feature>
<proteinExistence type="predicted"/>
<sequence>MRFLAITFLGVFAHLAASAAVSPIEKRQGECIFTKCCDVNGHSTTFCFNWGERCPRCSCNCTIQKLCQINPPC</sequence>
<dbReference type="EMBL" id="LT853699">
    <property type="protein sequence ID" value="SMQ53270.1"/>
    <property type="molecule type" value="Genomic_DNA"/>
</dbReference>
<dbReference type="AlphaFoldDB" id="A0A1X7S153"/>
<evidence type="ECO:0000313" key="3">
    <source>
        <dbReference type="Proteomes" id="UP000215127"/>
    </source>
</evidence>
<reference evidence="2 3" key="1">
    <citation type="submission" date="2016-06" db="EMBL/GenBank/DDBJ databases">
        <authorList>
            <person name="Kjaerup R.B."/>
            <person name="Dalgaard T.S."/>
            <person name="Juul-Madsen H.R."/>
        </authorList>
    </citation>
    <scope>NUCLEOTIDE SEQUENCE [LARGE SCALE GENOMIC DNA]</scope>
</reference>
<name>A0A1X7S153_ZYMT9</name>